<dbReference type="InterPro" id="IPR000620">
    <property type="entry name" value="EamA_dom"/>
</dbReference>
<dbReference type="Pfam" id="PF00892">
    <property type="entry name" value="EamA"/>
    <property type="match status" value="2"/>
</dbReference>
<sequence>MQERIRTMSTIAFSNDRSPSQTVGYAAGTITVLIWASWFLATRHSATTSLGSIDIGLIRFGIPAVALSPVWLRIGLLPKGLPLHLLAIMVAGCGAIFFLVTTLAIHSTPAASSGILLGGSMPLATALIGILLFRERPDATRIAGLVAIVGGVLILLARSLVDASLPWTSFVMLPAGAVLWASYTHAFRRSGLTAIQASALIAVWSFLIMAVLALVFGISLPQAPLPEIGLQVLSQGILSGLVAMVAYGTAVRTLGGTQAAAFTALTPVLATLGGGFLLGEPVGIAEISAAVITGIGVALSTGFAARRR</sequence>
<keyword evidence="2 5" id="KW-0812">Transmembrane</keyword>
<gene>
    <name evidence="7" type="ORF">Rleg4DRAFT_0122</name>
</gene>
<feature type="transmembrane region" description="Helical" evidence="5">
    <location>
        <begin position="284"/>
        <end position="305"/>
    </location>
</feature>
<feature type="transmembrane region" description="Helical" evidence="5">
    <location>
        <begin position="167"/>
        <end position="187"/>
    </location>
</feature>
<keyword evidence="3 5" id="KW-1133">Transmembrane helix</keyword>
<evidence type="ECO:0000313" key="7">
    <source>
        <dbReference type="EMBL" id="EJC78555.1"/>
    </source>
</evidence>
<dbReference type="PANTHER" id="PTHR32322">
    <property type="entry name" value="INNER MEMBRANE TRANSPORTER"/>
    <property type="match status" value="1"/>
</dbReference>
<keyword evidence="4 5" id="KW-0472">Membrane</keyword>
<feature type="transmembrane region" description="Helical" evidence="5">
    <location>
        <begin position="142"/>
        <end position="161"/>
    </location>
</feature>
<accession>J0CGN0</accession>
<evidence type="ECO:0000256" key="1">
    <source>
        <dbReference type="ARBA" id="ARBA00004141"/>
    </source>
</evidence>
<dbReference type="PANTHER" id="PTHR32322:SF9">
    <property type="entry name" value="AMINO-ACID METABOLITE EFFLUX PUMP-RELATED"/>
    <property type="match status" value="1"/>
</dbReference>
<organism evidence="7 8">
    <name type="scientific">Rhizobium leguminosarum bv. trifolii WSM2297</name>
    <dbReference type="NCBI Taxonomy" id="754762"/>
    <lineage>
        <taxon>Bacteria</taxon>
        <taxon>Pseudomonadati</taxon>
        <taxon>Pseudomonadota</taxon>
        <taxon>Alphaproteobacteria</taxon>
        <taxon>Hyphomicrobiales</taxon>
        <taxon>Rhizobiaceae</taxon>
        <taxon>Rhizobium/Agrobacterium group</taxon>
        <taxon>Rhizobium</taxon>
    </lineage>
</organism>
<evidence type="ECO:0000256" key="2">
    <source>
        <dbReference type="ARBA" id="ARBA00022692"/>
    </source>
</evidence>
<feature type="transmembrane region" description="Helical" evidence="5">
    <location>
        <begin position="111"/>
        <end position="133"/>
    </location>
</feature>
<proteinExistence type="predicted"/>
<feature type="domain" description="EamA" evidence="6">
    <location>
        <begin position="174"/>
        <end position="300"/>
    </location>
</feature>
<comment type="subcellular location">
    <subcellularLocation>
        <location evidence="1">Membrane</location>
        <topology evidence="1">Multi-pass membrane protein</topology>
    </subcellularLocation>
</comment>
<dbReference type="AlphaFoldDB" id="J0CGN0"/>
<dbReference type="EMBL" id="JH719395">
    <property type="protein sequence ID" value="EJC78555.1"/>
    <property type="molecule type" value="Genomic_DNA"/>
</dbReference>
<feature type="domain" description="EamA" evidence="6">
    <location>
        <begin position="24"/>
        <end position="156"/>
    </location>
</feature>
<feature type="transmembrane region" description="Helical" evidence="5">
    <location>
        <begin position="21"/>
        <end position="41"/>
    </location>
</feature>
<feature type="transmembrane region" description="Helical" evidence="5">
    <location>
        <begin position="53"/>
        <end position="72"/>
    </location>
</feature>
<dbReference type="InterPro" id="IPR050638">
    <property type="entry name" value="AA-Vitamin_Transporters"/>
</dbReference>
<feature type="transmembrane region" description="Helical" evidence="5">
    <location>
        <begin position="259"/>
        <end position="278"/>
    </location>
</feature>
<dbReference type="Proteomes" id="UP000005732">
    <property type="component" value="Unassembled WGS sequence"/>
</dbReference>
<evidence type="ECO:0000256" key="3">
    <source>
        <dbReference type="ARBA" id="ARBA00022989"/>
    </source>
</evidence>
<feature type="transmembrane region" description="Helical" evidence="5">
    <location>
        <begin position="199"/>
        <end position="222"/>
    </location>
</feature>
<reference evidence="7 8" key="1">
    <citation type="submission" date="2012-02" db="EMBL/GenBank/DDBJ databases">
        <title>Improved High-Quality Draft Sequence of Rhizobium leguminosarum bv. trifolii WSM2297.</title>
        <authorList>
            <consortium name="US DOE Joint Genome Institute"/>
            <person name="Lucas S."/>
            <person name="Han J."/>
            <person name="Lapidus A."/>
            <person name="Cheng J.-F."/>
            <person name="Goodwin L."/>
            <person name="Pitluck S."/>
            <person name="Peters L."/>
            <person name="Ovchinnikova G."/>
            <person name="Zhang X."/>
            <person name="Detter J.C."/>
            <person name="Han C."/>
            <person name="Tapia R."/>
            <person name="Land M."/>
            <person name="Hauser L."/>
            <person name="Kyrpides N."/>
            <person name="Ivanova N."/>
            <person name="Pagani I."/>
            <person name="Brau L."/>
            <person name="Yates R."/>
            <person name="O'Hara G."/>
            <person name="Rui T."/>
            <person name="Howieson J."/>
            <person name="Reeve W."/>
            <person name="Woyke T."/>
        </authorList>
    </citation>
    <scope>NUCLEOTIDE SEQUENCE [LARGE SCALE GENOMIC DNA]</scope>
    <source>
        <strain evidence="7 8">WSM2297</strain>
    </source>
</reference>
<evidence type="ECO:0000259" key="6">
    <source>
        <dbReference type="Pfam" id="PF00892"/>
    </source>
</evidence>
<feature type="transmembrane region" description="Helical" evidence="5">
    <location>
        <begin position="84"/>
        <end position="105"/>
    </location>
</feature>
<dbReference type="Gene3D" id="1.10.3730.20">
    <property type="match status" value="1"/>
</dbReference>
<protein>
    <submittedName>
        <fullName evidence="7">Putative permease</fullName>
    </submittedName>
</protein>
<evidence type="ECO:0000256" key="4">
    <source>
        <dbReference type="ARBA" id="ARBA00023136"/>
    </source>
</evidence>
<feature type="transmembrane region" description="Helical" evidence="5">
    <location>
        <begin position="228"/>
        <end position="247"/>
    </location>
</feature>
<dbReference type="SUPFAM" id="SSF103481">
    <property type="entry name" value="Multidrug resistance efflux transporter EmrE"/>
    <property type="match status" value="2"/>
</dbReference>
<name>J0CGN0_RHILT</name>
<dbReference type="InterPro" id="IPR037185">
    <property type="entry name" value="EmrE-like"/>
</dbReference>
<dbReference type="HOGENOM" id="CLU_033863_3_1_5"/>
<dbReference type="GO" id="GO:0016020">
    <property type="term" value="C:membrane"/>
    <property type="evidence" value="ECO:0007669"/>
    <property type="project" value="UniProtKB-SubCell"/>
</dbReference>
<evidence type="ECO:0000256" key="5">
    <source>
        <dbReference type="SAM" id="Phobius"/>
    </source>
</evidence>
<evidence type="ECO:0000313" key="8">
    <source>
        <dbReference type="Proteomes" id="UP000005732"/>
    </source>
</evidence>